<gene>
    <name evidence="13" type="ORF">J057_14955</name>
</gene>
<comment type="subcellular location">
    <subcellularLocation>
        <location evidence="1">Membrane</location>
        <topology evidence="1">Multi-pass membrane protein</topology>
    </subcellularLocation>
</comment>
<evidence type="ECO:0000313" key="13">
    <source>
        <dbReference type="EMBL" id="ENO12711.2"/>
    </source>
</evidence>
<dbReference type="Pfam" id="PF00015">
    <property type="entry name" value="MCPsignal"/>
    <property type="match status" value="1"/>
</dbReference>
<dbReference type="eggNOG" id="COG0840">
    <property type="taxonomic scope" value="Bacteria"/>
</dbReference>
<dbReference type="PATRIC" id="fig|626887.3.peg.2983"/>
<dbReference type="InterPro" id="IPR003660">
    <property type="entry name" value="HAMP_dom"/>
</dbReference>
<accession>N6WMP0</accession>
<dbReference type="InterPro" id="IPR004089">
    <property type="entry name" value="MCPsignal_dom"/>
</dbReference>
<dbReference type="SMART" id="SM00304">
    <property type="entry name" value="HAMP"/>
    <property type="match status" value="1"/>
</dbReference>
<comment type="caution">
    <text evidence="13">The sequence shown here is derived from an EMBL/GenBank/DDBJ whole genome shotgun (WGS) entry which is preliminary data.</text>
</comment>
<dbReference type="SUPFAM" id="SSF58104">
    <property type="entry name" value="Methyl-accepting chemotaxis protein (MCP) signaling domain"/>
    <property type="match status" value="1"/>
</dbReference>
<evidence type="ECO:0000256" key="2">
    <source>
        <dbReference type="ARBA" id="ARBA00022692"/>
    </source>
</evidence>
<dbReference type="PROSITE" id="PS50906">
    <property type="entry name" value="NIT"/>
    <property type="match status" value="1"/>
</dbReference>
<evidence type="ECO:0000259" key="12">
    <source>
        <dbReference type="PROSITE" id="PS50906"/>
    </source>
</evidence>
<feature type="transmembrane region" description="Helical" evidence="9">
    <location>
        <begin position="318"/>
        <end position="340"/>
    </location>
</feature>
<dbReference type="Proteomes" id="UP000013165">
    <property type="component" value="Unassembled WGS sequence"/>
</dbReference>
<feature type="domain" description="HAMP" evidence="11">
    <location>
        <begin position="336"/>
        <end position="389"/>
    </location>
</feature>
<evidence type="ECO:0000256" key="8">
    <source>
        <dbReference type="SAM" id="MobiDB-lite"/>
    </source>
</evidence>
<dbReference type="InterPro" id="IPR013587">
    <property type="entry name" value="Nitrate/nitrite_sensing"/>
</dbReference>
<evidence type="ECO:0000256" key="9">
    <source>
        <dbReference type="SAM" id="Phobius"/>
    </source>
</evidence>
<dbReference type="EMBL" id="APLQ01000014">
    <property type="protein sequence ID" value="ENO12711.2"/>
    <property type="molecule type" value="Genomic_DNA"/>
</dbReference>
<keyword evidence="2 9" id="KW-0812">Transmembrane</keyword>
<dbReference type="HOGENOM" id="CLU_000445_107_27_6"/>
<keyword evidence="14" id="KW-1185">Reference proteome</keyword>
<evidence type="ECO:0000256" key="5">
    <source>
        <dbReference type="ARBA" id="ARBA00023224"/>
    </source>
</evidence>
<comment type="similarity">
    <text evidence="6">Belongs to the methyl-accepting chemotaxis (MCP) protein family.</text>
</comment>
<dbReference type="CDD" id="cd06225">
    <property type="entry name" value="HAMP"/>
    <property type="match status" value="1"/>
</dbReference>
<dbReference type="Pfam" id="PF00672">
    <property type="entry name" value="HAMP"/>
    <property type="match status" value="1"/>
</dbReference>
<dbReference type="InterPro" id="IPR010910">
    <property type="entry name" value="Nitrate/nitrite_sensing_bac"/>
</dbReference>
<dbReference type="FunFam" id="1.10.287.950:FF:000001">
    <property type="entry name" value="Methyl-accepting chemotaxis sensory transducer"/>
    <property type="match status" value="1"/>
</dbReference>
<dbReference type="PANTHER" id="PTHR32089">
    <property type="entry name" value="METHYL-ACCEPTING CHEMOTAXIS PROTEIN MCPB"/>
    <property type="match status" value="1"/>
</dbReference>
<keyword evidence="5 7" id="KW-0807">Transducer</keyword>
<reference evidence="13 14" key="1">
    <citation type="journal article" date="2013" name="Genome Announc.">
        <title>Genome Sequence of the Polycyclic Aromatic Hydrocarbon-Degrading Bacterium Strain Marinobacter nanhaiticus D15-8WT.</title>
        <authorList>
            <person name="Cui Z."/>
            <person name="Gao W."/>
            <person name="Li Q."/>
            <person name="Xu G."/>
            <person name="Zheng L."/>
        </authorList>
    </citation>
    <scope>NUCLEOTIDE SEQUENCE [LARGE SCALE GENOMIC DNA]</scope>
    <source>
        <strain evidence="13 14">D15-8W</strain>
    </source>
</reference>
<sequence>MSILSRLSMKAKLLTLVAPALIVILIFAAGRISASYDNFHNTRVLQAMIEQVRLGAPVVENLQRERGRSAVYIASGGQSQEAESGLQTQRADTDAAIRDFRQQVQPLLAAGNLPESIVSGAEQFLGELQKLGGLRQAVDRLEKTGAESARFYTDLITDVIDLEGRILRRSSSATVTRLMAAYHGLSEGVEMAGRERAIGAGLVQSNQFSLETAARITELYGQQVALFRSAAEMLDEESRETVKAAVASANARAMGKLRNTLILSETGILQMTPGQWFDEATDRIEVLNGIRNDLLDEVAVVTQAEVSAARSALVTTSVMAAGAVVLVLVLVGLITAAITGQVRNLLEGVRYAMDNKDLSQPLTVTSRDEIGDIGRAVNDLFQRFGQALRQIDQASVQLATATEETSSTASQNAGQVRNQQQQIEQVAAATEEMSATSEEISRNTQQVAEAATSATDKSREGERVLRTSVERIHELVQSVQQVNQVIEELEGRSGTISEVINVIRQVADQTNLLALNAAIEAARAGEHGRGFAVVADEVRTLARQTHESTTEIEGIINGFRDITENAGRSVTASYQLATQTSDSAGELEKTLADILADVGRISDMATQIAAASEQQVSVTREVSGNMESVSEVAILTLTGSQEITQVTGEQARLARQLQDLANEFRLPATV</sequence>
<dbReference type="Gene3D" id="1.10.287.950">
    <property type="entry name" value="Methyl-accepting chemotaxis protein"/>
    <property type="match status" value="1"/>
</dbReference>
<dbReference type="AlphaFoldDB" id="N6WMP0"/>
<feature type="domain" description="NIT" evidence="12">
    <location>
        <begin position="53"/>
        <end position="305"/>
    </location>
</feature>
<dbReference type="Pfam" id="PF08376">
    <property type="entry name" value="NIT"/>
    <property type="match status" value="1"/>
</dbReference>
<dbReference type="STRING" id="626887.J057_14955"/>
<proteinExistence type="inferred from homology"/>
<name>N6WMP0_9GAMM</name>
<evidence type="ECO:0000256" key="3">
    <source>
        <dbReference type="ARBA" id="ARBA00022989"/>
    </source>
</evidence>
<dbReference type="GO" id="GO:0006935">
    <property type="term" value="P:chemotaxis"/>
    <property type="evidence" value="ECO:0007669"/>
    <property type="project" value="UniProtKB-ARBA"/>
</dbReference>
<keyword evidence="3 9" id="KW-1133">Transmembrane helix</keyword>
<dbReference type="PROSITE" id="PS50885">
    <property type="entry name" value="HAMP"/>
    <property type="match status" value="1"/>
</dbReference>
<evidence type="ECO:0000259" key="11">
    <source>
        <dbReference type="PROSITE" id="PS50885"/>
    </source>
</evidence>
<organism evidence="13 14">
    <name type="scientific">Marinobacter nanhaiticus D15-8W</name>
    <dbReference type="NCBI Taxonomy" id="626887"/>
    <lineage>
        <taxon>Bacteria</taxon>
        <taxon>Pseudomonadati</taxon>
        <taxon>Pseudomonadota</taxon>
        <taxon>Gammaproteobacteria</taxon>
        <taxon>Pseudomonadales</taxon>
        <taxon>Marinobacteraceae</taxon>
        <taxon>Marinobacter</taxon>
    </lineage>
</organism>
<feature type="domain" description="Methyl-accepting transducer" evidence="10">
    <location>
        <begin position="394"/>
        <end position="630"/>
    </location>
</feature>
<evidence type="ECO:0000256" key="6">
    <source>
        <dbReference type="ARBA" id="ARBA00029447"/>
    </source>
</evidence>
<dbReference type="GO" id="GO:0016020">
    <property type="term" value="C:membrane"/>
    <property type="evidence" value="ECO:0007669"/>
    <property type="project" value="UniProtKB-SubCell"/>
</dbReference>
<dbReference type="CDD" id="cd11386">
    <property type="entry name" value="MCP_signal"/>
    <property type="match status" value="1"/>
</dbReference>
<dbReference type="OrthoDB" id="2489132at2"/>
<feature type="compositionally biased region" description="Polar residues" evidence="8">
    <location>
        <begin position="442"/>
        <end position="455"/>
    </location>
</feature>
<evidence type="ECO:0000259" key="10">
    <source>
        <dbReference type="PROSITE" id="PS50111"/>
    </source>
</evidence>
<evidence type="ECO:0000256" key="7">
    <source>
        <dbReference type="PROSITE-ProRule" id="PRU00284"/>
    </source>
</evidence>
<keyword evidence="4 9" id="KW-0472">Membrane</keyword>
<dbReference type="PANTHER" id="PTHR32089:SF112">
    <property type="entry name" value="LYSOZYME-LIKE PROTEIN-RELATED"/>
    <property type="match status" value="1"/>
</dbReference>
<dbReference type="SMART" id="SM00283">
    <property type="entry name" value="MA"/>
    <property type="match status" value="1"/>
</dbReference>
<dbReference type="RefSeq" id="WP_040882512.1">
    <property type="nucleotide sequence ID" value="NZ_AP028878.1"/>
</dbReference>
<dbReference type="GO" id="GO:0007165">
    <property type="term" value="P:signal transduction"/>
    <property type="evidence" value="ECO:0007669"/>
    <property type="project" value="UniProtKB-KW"/>
</dbReference>
<evidence type="ECO:0000313" key="14">
    <source>
        <dbReference type="Proteomes" id="UP000013165"/>
    </source>
</evidence>
<evidence type="ECO:0000256" key="1">
    <source>
        <dbReference type="ARBA" id="ARBA00004141"/>
    </source>
</evidence>
<feature type="region of interest" description="Disordered" evidence="8">
    <location>
        <begin position="430"/>
        <end position="462"/>
    </location>
</feature>
<protein>
    <submittedName>
        <fullName evidence="13">HAMP domain-containing protein</fullName>
    </submittedName>
</protein>
<evidence type="ECO:0000256" key="4">
    <source>
        <dbReference type="ARBA" id="ARBA00023136"/>
    </source>
</evidence>
<dbReference type="PROSITE" id="PS50111">
    <property type="entry name" value="CHEMOTAXIS_TRANSDUC_2"/>
    <property type="match status" value="1"/>
</dbReference>